<organism evidence="1 2">
    <name type="scientific">Hoylesella shahii DSM 15611 = JCM 12083</name>
    <dbReference type="NCBI Taxonomy" id="1122991"/>
    <lineage>
        <taxon>Bacteria</taxon>
        <taxon>Pseudomonadati</taxon>
        <taxon>Bacteroidota</taxon>
        <taxon>Bacteroidia</taxon>
        <taxon>Bacteroidales</taxon>
        <taxon>Prevotellaceae</taxon>
        <taxon>Hoylesella</taxon>
    </lineage>
</organism>
<evidence type="ECO:0000313" key="2">
    <source>
        <dbReference type="Proteomes" id="UP000248314"/>
    </source>
</evidence>
<proteinExistence type="predicted"/>
<keyword evidence="2" id="KW-1185">Reference proteome</keyword>
<name>A0A318HPA9_9BACT</name>
<dbReference type="AlphaFoldDB" id="A0A318HPA9"/>
<evidence type="ECO:0000313" key="1">
    <source>
        <dbReference type="EMBL" id="PXX18481.1"/>
    </source>
</evidence>
<comment type="caution">
    <text evidence="1">The sequence shown here is derived from an EMBL/GenBank/DDBJ whole genome shotgun (WGS) entry which is preliminary data.</text>
</comment>
<sequence>MVEDVNRIKQEAATTFMNVIAAIFVTIKSGRLTPAVIMCFSILCASAYQIQDVEGTYQ</sequence>
<reference evidence="1 2" key="1">
    <citation type="submission" date="2018-05" db="EMBL/GenBank/DDBJ databases">
        <title>Genomic Encyclopedia of Type Strains, Phase I: the one thousand microbial genomes (KMG-I) project.</title>
        <authorList>
            <person name="Kyrpides N."/>
        </authorList>
    </citation>
    <scope>NUCLEOTIDE SEQUENCE [LARGE SCALE GENOMIC DNA]</scope>
    <source>
        <strain evidence="1 2">DSM 15611</strain>
    </source>
</reference>
<dbReference type="EMBL" id="QJJX01000049">
    <property type="protein sequence ID" value="PXX18481.1"/>
    <property type="molecule type" value="Genomic_DNA"/>
</dbReference>
<dbReference type="Proteomes" id="UP000248314">
    <property type="component" value="Unassembled WGS sequence"/>
</dbReference>
<protein>
    <submittedName>
        <fullName evidence="1">Uncharacterized protein</fullName>
    </submittedName>
</protein>
<accession>A0A318HPA9</accession>
<gene>
    <name evidence="1" type="ORF">EJ73_02598</name>
</gene>